<keyword evidence="1" id="KW-0472">Membrane</keyword>
<comment type="caution">
    <text evidence="3">The sequence shown here is derived from an EMBL/GenBank/DDBJ whole genome shotgun (WGS) entry which is preliminary data.</text>
</comment>
<dbReference type="Pfam" id="PF12770">
    <property type="entry name" value="CHAT"/>
    <property type="match status" value="1"/>
</dbReference>
<evidence type="ECO:0000259" key="2">
    <source>
        <dbReference type="Pfam" id="PF12770"/>
    </source>
</evidence>
<keyword evidence="4" id="KW-1185">Reference proteome</keyword>
<dbReference type="InterPro" id="IPR024983">
    <property type="entry name" value="CHAT_dom"/>
</dbReference>
<feature type="domain" description="CHAT" evidence="2">
    <location>
        <begin position="921"/>
        <end position="1019"/>
    </location>
</feature>
<sequence length="1028" mass="110338">MRPYHKCICLKRICLTRSLNASGPFPSRWVHHRRFATIVPPTLHSLRYSLRRRFAWLAAAALSFCLFSPSQAVFAQGQGTAFGTLGGVEPTGQYPPQTYYLALGVYRGGDLPSALNAFEAALRGSRRNINGRMIDAIPALAMMGECHWHLGNVPAAREISDQVYDIATRYQGWLSRVDWNSTVQMGVQRTKPNWLWPDAASVNLIATSDRMMFLSGNRVTEQSLVAGGAIEELNVRSMDIIEIMRGIATASYRRRIILGPLSEEDSMAVALVSATKFPANLNIPVARSLIGSMRTAGYFSEHDEKSVVAEAARSSTPGGVHPLSPIAMLCQASTLAASANPDDVIPIAANVANAAAVLEQPEWIGEAMQLAAGCTSPARAATVAQMATVAAGSLSRQSRLGTLHCLIAAADAAVTAGDPASASGLLGQAQALSSRRDVIQPRLEAYGAYVLARIAAANGATMGSGKVNDLDKALSSIEGFALRHADRKRSLVSMPRIYQLGLVTQMAGSNVGASTGSKWLKMYCDEPSIDVWRRDPVDAIAGLILDRAPAHAMRINLAAASGYAEDLLQASDAMLAARFVDRQPIGGRILQARAIAGGDDQLLAPEIAELRKAAGPLMAELRGAAINRAEPDAAVAQMMEAKATLLAINRTSLPQVAVPTLDPKLPIAKLGPRTAMLTYTHVGNRLYATLSADGKVVMWNVAAGNRIPGDISRLMMSIGVGKTRGKRLPEDDEWKTIAVSIRQKLFPEGNQITAERFDELIIVPDGPLWYLPFELLPIGEPDSPLISEKIAIRYAPTPGIAVKPTAMPATSRVVGITTDQFFAPRDVDLNASIVDSVVDVIKEPLRLPDQLNVPTGLVGDRVGHLVVASARPANLKNPLATGLATYDQSSPYGTVEGWLRFPVGSPASVVLFGLRTSIDIGQIGSGDELFTTLVGLHVAGARSVLLSRWAVGGESSAMLLREFLQELPFMGMNESWRRATTLIRQRELDPTAEPLLMQSEHDRQGITGDQPLFWSGYLVSSPPHPTAE</sequence>
<organism evidence="3 4">
    <name type="scientific">Rubripirellula tenax</name>
    <dbReference type="NCBI Taxonomy" id="2528015"/>
    <lineage>
        <taxon>Bacteria</taxon>
        <taxon>Pseudomonadati</taxon>
        <taxon>Planctomycetota</taxon>
        <taxon>Planctomycetia</taxon>
        <taxon>Pirellulales</taxon>
        <taxon>Pirellulaceae</taxon>
        <taxon>Rubripirellula</taxon>
    </lineage>
</organism>
<dbReference type="AlphaFoldDB" id="A0A5C6F7R0"/>
<reference evidence="3 4" key="1">
    <citation type="submission" date="2019-02" db="EMBL/GenBank/DDBJ databases">
        <title>Deep-cultivation of Planctomycetes and their phenomic and genomic characterization uncovers novel biology.</title>
        <authorList>
            <person name="Wiegand S."/>
            <person name="Jogler M."/>
            <person name="Boedeker C."/>
            <person name="Pinto D."/>
            <person name="Vollmers J."/>
            <person name="Rivas-Marin E."/>
            <person name="Kohn T."/>
            <person name="Peeters S.H."/>
            <person name="Heuer A."/>
            <person name="Rast P."/>
            <person name="Oberbeckmann S."/>
            <person name="Bunk B."/>
            <person name="Jeske O."/>
            <person name="Meyerdierks A."/>
            <person name="Storesund J.E."/>
            <person name="Kallscheuer N."/>
            <person name="Luecker S."/>
            <person name="Lage O.M."/>
            <person name="Pohl T."/>
            <person name="Merkel B.J."/>
            <person name="Hornburger P."/>
            <person name="Mueller R.-W."/>
            <person name="Bruemmer F."/>
            <person name="Labrenz M."/>
            <person name="Spormann A.M."/>
            <person name="Op Den Camp H."/>
            <person name="Overmann J."/>
            <person name="Amann R."/>
            <person name="Jetten M.S.M."/>
            <person name="Mascher T."/>
            <person name="Medema M.H."/>
            <person name="Devos D.P."/>
            <person name="Kaster A.-K."/>
            <person name="Ovreas L."/>
            <person name="Rohde M."/>
            <person name="Galperin M.Y."/>
            <person name="Jogler C."/>
        </authorList>
    </citation>
    <scope>NUCLEOTIDE SEQUENCE [LARGE SCALE GENOMIC DNA]</scope>
    <source>
        <strain evidence="3 4">Poly51</strain>
    </source>
</reference>
<name>A0A5C6F7R0_9BACT</name>
<protein>
    <submittedName>
        <fullName evidence="3">CHAT domain protein</fullName>
    </submittedName>
</protein>
<evidence type="ECO:0000313" key="3">
    <source>
        <dbReference type="EMBL" id="TWU56497.1"/>
    </source>
</evidence>
<keyword evidence="1" id="KW-0812">Transmembrane</keyword>
<dbReference type="EMBL" id="SJPW01000003">
    <property type="protein sequence ID" value="TWU56497.1"/>
    <property type="molecule type" value="Genomic_DNA"/>
</dbReference>
<accession>A0A5C6F7R0</accession>
<proteinExistence type="predicted"/>
<feature type="transmembrane region" description="Helical" evidence="1">
    <location>
        <begin position="54"/>
        <end position="74"/>
    </location>
</feature>
<evidence type="ECO:0000256" key="1">
    <source>
        <dbReference type="SAM" id="Phobius"/>
    </source>
</evidence>
<keyword evidence="1" id="KW-1133">Transmembrane helix</keyword>
<dbReference type="SUPFAM" id="SSF48452">
    <property type="entry name" value="TPR-like"/>
    <property type="match status" value="1"/>
</dbReference>
<dbReference type="InterPro" id="IPR011990">
    <property type="entry name" value="TPR-like_helical_dom_sf"/>
</dbReference>
<evidence type="ECO:0000313" key="4">
    <source>
        <dbReference type="Proteomes" id="UP000318288"/>
    </source>
</evidence>
<dbReference type="Proteomes" id="UP000318288">
    <property type="component" value="Unassembled WGS sequence"/>
</dbReference>
<gene>
    <name evidence="3" type="ORF">Poly51_24080</name>
</gene>